<sequence length="309" mass="31891">MGHDHAHDSEGHAHGIDASADRTPLLVAFGLIASFMLVEVVVGLLAGSLALLSDAAHMLTDAGAILLALVAAQLAARPAKGAFTFGWRRAEILSAQVNGAVLLALAAYIVFDAVRRLSDPPDVDGGLVATVGVLGALVNVAAAWSIARAQRQSLNVAGARAHVMMDLLGSVGATAAGVIVLATGFDAADPLIALLISVLMIRSAWALLRDSGRVLLEAAPAGADPGEIGRAIARVPSVTQVHDLHVWEVTSGFVALSAHLVVDRDADCHAIRLDVETVLRDRFGIEHTTLQTDHVAGPALLAIQPAVVP</sequence>
<keyword evidence="5 8" id="KW-1133">Transmembrane helix</keyword>
<dbReference type="OrthoDB" id="9809646at2"/>
<organism evidence="11 12">
    <name type="scientific">Solirubrobacter pauli</name>
    <dbReference type="NCBI Taxonomy" id="166793"/>
    <lineage>
        <taxon>Bacteria</taxon>
        <taxon>Bacillati</taxon>
        <taxon>Actinomycetota</taxon>
        <taxon>Thermoleophilia</taxon>
        <taxon>Solirubrobacterales</taxon>
        <taxon>Solirubrobacteraceae</taxon>
        <taxon>Solirubrobacter</taxon>
    </lineage>
</organism>
<keyword evidence="7 8" id="KW-0472">Membrane</keyword>
<dbReference type="GO" id="GO:0005886">
    <property type="term" value="C:plasma membrane"/>
    <property type="evidence" value="ECO:0007669"/>
    <property type="project" value="TreeGrafter"/>
</dbReference>
<dbReference type="SUPFAM" id="SSF161111">
    <property type="entry name" value="Cation efflux protein transmembrane domain-like"/>
    <property type="match status" value="1"/>
</dbReference>
<evidence type="ECO:0000256" key="3">
    <source>
        <dbReference type="ARBA" id="ARBA00022448"/>
    </source>
</evidence>
<proteinExistence type="inferred from homology"/>
<feature type="transmembrane region" description="Helical" evidence="8">
    <location>
        <begin position="25"/>
        <end position="52"/>
    </location>
</feature>
<evidence type="ECO:0000256" key="2">
    <source>
        <dbReference type="ARBA" id="ARBA00008873"/>
    </source>
</evidence>
<dbReference type="InterPro" id="IPR027470">
    <property type="entry name" value="Cation_efflux_CTD"/>
</dbReference>
<gene>
    <name evidence="11" type="ORF">C8N24_5029</name>
</gene>
<comment type="similarity">
    <text evidence="2">Belongs to the cation diffusion facilitator (CDF) transporter (TC 2.A.4) family. SLC30A subfamily.</text>
</comment>
<accession>A0A660L262</accession>
<dbReference type="EMBL" id="RBIL01000002">
    <property type="protein sequence ID" value="RKQ87009.1"/>
    <property type="molecule type" value="Genomic_DNA"/>
</dbReference>
<comment type="subcellular location">
    <subcellularLocation>
        <location evidence="1">Membrane</location>
        <topology evidence="1">Multi-pass membrane protein</topology>
    </subcellularLocation>
</comment>
<dbReference type="Pfam" id="PF01545">
    <property type="entry name" value="Cation_efflux"/>
    <property type="match status" value="1"/>
</dbReference>
<dbReference type="GO" id="GO:0005385">
    <property type="term" value="F:zinc ion transmembrane transporter activity"/>
    <property type="evidence" value="ECO:0007669"/>
    <property type="project" value="TreeGrafter"/>
</dbReference>
<evidence type="ECO:0000313" key="12">
    <source>
        <dbReference type="Proteomes" id="UP000278962"/>
    </source>
</evidence>
<dbReference type="AlphaFoldDB" id="A0A660L262"/>
<keyword evidence="4 8" id="KW-0812">Transmembrane</keyword>
<dbReference type="InterPro" id="IPR036837">
    <property type="entry name" value="Cation_efflux_CTD_sf"/>
</dbReference>
<dbReference type="InterPro" id="IPR002524">
    <property type="entry name" value="Cation_efflux"/>
</dbReference>
<evidence type="ECO:0000256" key="1">
    <source>
        <dbReference type="ARBA" id="ARBA00004141"/>
    </source>
</evidence>
<dbReference type="InterPro" id="IPR058533">
    <property type="entry name" value="Cation_efflux_TM"/>
</dbReference>
<evidence type="ECO:0000256" key="4">
    <source>
        <dbReference type="ARBA" id="ARBA00022692"/>
    </source>
</evidence>
<dbReference type="PANTHER" id="PTHR11562">
    <property type="entry name" value="CATION EFFLUX PROTEIN/ ZINC TRANSPORTER"/>
    <property type="match status" value="1"/>
</dbReference>
<feature type="domain" description="Cation efflux protein transmembrane" evidence="9">
    <location>
        <begin position="25"/>
        <end position="216"/>
    </location>
</feature>
<evidence type="ECO:0000256" key="8">
    <source>
        <dbReference type="SAM" id="Phobius"/>
    </source>
</evidence>
<keyword evidence="6" id="KW-0406">Ion transport</keyword>
<dbReference type="Pfam" id="PF16916">
    <property type="entry name" value="ZT_dimer"/>
    <property type="match status" value="1"/>
</dbReference>
<feature type="transmembrane region" description="Helical" evidence="8">
    <location>
        <begin position="58"/>
        <end position="76"/>
    </location>
</feature>
<evidence type="ECO:0000259" key="10">
    <source>
        <dbReference type="Pfam" id="PF16916"/>
    </source>
</evidence>
<evidence type="ECO:0000259" key="9">
    <source>
        <dbReference type="Pfam" id="PF01545"/>
    </source>
</evidence>
<protein>
    <submittedName>
        <fullName evidence="11">Cobalt-zinc-cadmium efflux system protein</fullName>
    </submittedName>
</protein>
<evidence type="ECO:0000256" key="5">
    <source>
        <dbReference type="ARBA" id="ARBA00022989"/>
    </source>
</evidence>
<feature type="domain" description="Cation efflux protein cytoplasmic" evidence="10">
    <location>
        <begin position="225"/>
        <end position="294"/>
    </location>
</feature>
<dbReference type="RefSeq" id="WP_121255224.1">
    <property type="nucleotide sequence ID" value="NZ_RBIL01000002.1"/>
</dbReference>
<dbReference type="InterPro" id="IPR050681">
    <property type="entry name" value="CDF/SLC30A"/>
</dbReference>
<dbReference type="InterPro" id="IPR027469">
    <property type="entry name" value="Cation_efflux_TMD_sf"/>
</dbReference>
<feature type="transmembrane region" description="Helical" evidence="8">
    <location>
        <begin position="167"/>
        <end position="185"/>
    </location>
</feature>
<dbReference type="Gene3D" id="1.20.1510.10">
    <property type="entry name" value="Cation efflux protein transmembrane domain"/>
    <property type="match status" value="1"/>
</dbReference>
<feature type="transmembrane region" description="Helical" evidence="8">
    <location>
        <begin position="126"/>
        <end position="147"/>
    </location>
</feature>
<evidence type="ECO:0000256" key="6">
    <source>
        <dbReference type="ARBA" id="ARBA00023065"/>
    </source>
</evidence>
<evidence type="ECO:0000256" key="7">
    <source>
        <dbReference type="ARBA" id="ARBA00023136"/>
    </source>
</evidence>
<dbReference type="NCBIfam" id="TIGR01297">
    <property type="entry name" value="CDF"/>
    <property type="match status" value="1"/>
</dbReference>
<evidence type="ECO:0000313" key="11">
    <source>
        <dbReference type="EMBL" id="RKQ87009.1"/>
    </source>
</evidence>
<reference evidence="11 12" key="1">
    <citation type="submission" date="2018-10" db="EMBL/GenBank/DDBJ databases">
        <title>Genomic Encyclopedia of Archaeal and Bacterial Type Strains, Phase II (KMG-II): from individual species to whole genera.</title>
        <authorList>
            <person name="Goeker M."/>
        </authorList>
    </citation>
    <scope>NUCLEOTIDE SEQUENCE [LARGE SCALE GENOMIC DNA]</scope>
    <source>
        <strain evidence="11 12">DSM 14954</strain>
    </source>
</reference>
<dbReference type="PANTHER" id="PTHR11562:SF17">
    <property type="entry name" value="RE54080P-RELATED"/>
    <property type="match status" value="1"/>
</dbReference>
<feature type="transmembrane region" description="Helical" evidence="8">
    <location>
        <begin position="97"/>
        <end position="114"/>
    </location>
</feature>
<name>A0A660L262_9ACTN</name>
<comment type="caution">
    <text evidence="11">The sequence shown here is derived from an EMBL/GenBank/DDBJ whole genome shotgun (WGS) entry which is preliminary data.</text>
</comment>
<dbReference type="Proteomes" id="UP000278962">
    <property type="component" value="Unassembled WGS sequence"/>
</dbReference>
<keyword evidence="3" id="KW-0813">Transport</keyword>
<keyword evidence="12" id="KW-1185">Reference proteome</keyword>
<dbReference type="SUPFAM" id="SSF160240">
    <property type="entry name" value="Cation efflux protein cytoplasmic domain-like"/>
    <property type="match status" value="1"/>
</dbReference>